<dbReference type="RefSeq" id="WP_011737222.1">
    <property type="nucleotide sequence ID" value="NC_008609.1"/>
</dbReference>
<feature type="domain" description="Metallo-beta-lactamase" evidence="1">
    <location>
        <begin position="34"/>
        <end position="223"/>
    </location>
</feature>
<dbReference type="HOGENOM" id="CLU_044538_2_1_7"/>
<dbReference type="OrthoDB" id="9803916at2"/>
<organism evidence="2 3">
    <name type="scientific">Pelobacter propionicus (strain DSM 2379 / NBRC 103807 / OttBd1)</name>
    <dbReference type="NCBI Taxonomy" id="338966"/>
    <lineage>
        <taxon>Bacteria</taxon>
        <taxon>Pseudomonadati</taxon>
        <taxon>Thermodesulfobacteriota</taxon>
        <taxon>Desulfuromonadia</taxon>
        <taxon>Desulfuromonadales</taxon>
        <taxon>Desulfuromonadaceae</taxon>
        <taxon>Pelobacter</taxon>
    </lineage>
</organism>
<dbReference type="SUPFAM" id="SSF56281">
    <property type="entry name" value="Metallo-hydrolase/oxidoreductase"/>
    <property type="match status" value="1"/>
</dbReference>
<dbReference type="CDD" id="cd16279">
    <property type="entry name" value="metallo-hydrolase-like_MBL-fold"/>
    <property type="match status" value="1"/>
</dbReference>
<dbReference type="InterPro" id="IPR001279">
    <property type="entry name" value="Metallo-B-lactamas"/>
</dbReference>
<dbReference type="SMART" id="SM00849">
    <property type="entry name" value="Lactamase_B"/>
    <property type="match status" value="1"/>
</dbReference>
<dbReference type="PANTHER" id="PTHR42663">
    <property type="entry name" value="HYDROLASE C777.06C-RELATED-RELATED"/>
    <property type="match status" value="1"/>
</dbReference>
<dbReference type="STRING" id="338966.Ppro_3413"/>
<evidence type="ECO:0000313" key="3">
    <source>
        <dbReference type="Proteomes" id="UP000006732"/>
    </source>
</evidence>
<name>A1AUI5_PELPD</name>
<dbReference type="InterPro" id="IPR036866">
    <property type="entry name" value="RibonucZ/Hydroxyglut_hydro"/>
</dbReference>
<keyword evidence="3" id="KW-1185">Reference proteome</keyword>
<accession>A1AUI5</accession>
<protein>
    <submittedName>
        <fullName evidence="2">Beta-lactamase domain protein</fullName>
    </submittedName>
</protein>
<evidence type="ECO:0000259" key="1">
    <source>
        <dbReference type="SMART" id="SM00849"/>
    </source>
</evidence>
<dbReference type="Proteomes" id="UP000006732">
    <property type="component" value="Chromosome"/>
</dbReference>
<proteinExistence type="predicted"/>
<dbReference type="KEGG" id="ppd:Ppro_3413"/>
<reference evidence="2 3" key="1">
    <citation type="submission" date="2006-10" db="EMBL/GenBank/DDBJ databases">
        <title>Complete sequence of chromosome of Pelobacter propionicus DSM 2379.</title>
        <authorList>
            <consortium name="US DOE Joint Genome Institute"/>
            <person name="Copeland A."/>
            <person name="Lucas S."/>
            <person name="Lapidus A."/>
            <person name="Barry K."/>
            <person name="Detter J.C."/>
            <person name="Glavina del Rio T."/>
            <person name="Hammon N."/>
            <person name="Israni S."/>
            <person name="Dalin E."/>
            <person name="Tice H."/>
            <person name="Pitluck S."/>
            <person name="Saunders E."/>
            <person name="Brettin T."/>
            <person name="Bruce D."/>
            <person name="Han C."/>
            <person name="Tapia R."/>
            <person name="Schmutz J."/>
            <person name="Larimer F."/>
            <person name="Land M."/>
            <person name="Hauser L."/>
            <person name="Kyrpides N."/>
            <person name="Kim E."/>
            <person name="Lovley D."/>
            <person name="Richardson P."/>
        </authorList>
    </citation>
    <scope>NUCLEOTIDE SEQUENCE [LARGE SCALE GENOMIC DNA]</scope>
    <source>
        <strain evidence="3">DSM 2379 / NBRC 103807 / OttBd1</strain>
    </source>
</reference>
<dbReference type="Gene3D" id="3.60.15.10">
    <property type="entry name" value="Ribonuclease Z/Hydroxyacylglutathione hydrolase-like"/>
    <property type="match status" value="1"/>
</dbReference>
<dbReference type="EMBL" id="CP000482">
    <property type="protein sequence ID" value="ABL01006.1"/>
    <property type="molecule type" value="Genomic_DNA"/>
</dbReference>
<evidence type="ECO:0000313" key="2">
    <source>
        <dbReference type="EMBL" id="ABL01006.1"/>
    </source>
</evidence>
<sequence>MKCIILGSGTSTGVPMVGCGCAVCSSDDPRDVRTRASLLIRHGGKNILVDTATDLRHQALREKVRHIDAVLFTHPHADHVNGIDDLRGFHFLHKRVVPCFASAATFATLMNGFSYIFREHEGSSYTPLLKAHNISAPFELFGLTVIPVPLTHGAISALGYRIGNFAYLTDCNEIPQSSLPLLWGLEILVIDGLRWNPHPSHFNIETAIAAVSRLRPGRTILTHLSHDVLYSDGVRLPSGFEFAYDGMELELEDTD</sequence>
<gene>
    <name evidence="2" type="ordered locus">Ppro_3413</name>
</gene>
<dbReference type="NCBIfam" id="NF038231">
    <property type="entry name" value="MBL_Geo_Pelo"/>
    <property type="match status" value="1"/>
</dbReference>
<dbReference type="AlphaFoldDB" id="A1AUI5"/>
<dbReference type="Pfam" id="PF12706">
    <property type="entry name" value="Lactamase_B_2"/>
    <property type="match status" value="1"/>
</dbReference>
<dbReference type="PROSITE" id="PS51257">
    <property type="entry name" value="PROKAR_LIPOPROTEIN"/>
    <property type="match status" value="1"/>
</dbReference>
<dbReference type="eggNOG" id="COG1235">
    <property type="taxonomic scope" value="Bacteria"/>
</dbReference>
<dbReference type="PANTHER" id="PTHR42663:SF6">
    <property type="entry name" value="HYDROLASE C777.06C-RELATED"/>
    <property type="match status" value="1"/>
</dbReference>